<keyword evidence="9" id="KW-0675">Receptor</keyword>
<dbReference type="SUPFAM" id="SSF56935">
    <property type="entry name" value="Porins"/>
    <property type="match status" value="1"/>
</dbReference>
<dbReference type="Pfam" id="PF07715">
    <property type="entry name" value="Plug"/>
    <property type="match status" value="1"/>
</dbReference>
<evidence type="ECO:0000256" key="6">
    <source>
        <dbReference type="ARBA" id="ARBA00023237"/>
    </source>
</evidence>
<name>A0A934KR17_9FLAO</name>
<sequence>MKFKTTNNLFFNRKRLIQFIMRTFILLFCTSVFSFSTGSVFSQNVKVVIDKDKTVMIDEVFDILRKQTNFAFIYQEDAFKNLPKVHLKKGTIGANELLNKILSTKNFDFELRNNNTVIIREITTIDSQQHEIKGNVTDSNGAPMLGANILEKGTTNGAQTDFDGNFTLSLSNKAATLIISYVGFTTKEVAVNGQINFNISLAEAASALDEVVLVGYGTRSKRSVTSAISSIDMSNTEEIPASSISQTLSGKAAGLNVNFNSAQPGGDITFQIRGSATGRQPLIVIDGMPTSDFNAGSVGTFGNGSIDANLGTLNPSDIESIDILKDASATAIYGSKAAGGVILITTKQGKKYGEKDYSIDLNVSTGLQKFYEIPNMLNAVDYMTETNRVRKEQWLYESRDGVYSTVPKPGNWTSPGAFTPYYSETDINEFKNGTRKGTDFVNEVTRAGSIKDVNLAISGNSKSTRFYSSFSAYDQKGIIKNNDLSKFNGRININQNFGDKLSGGINLSFSQINSNNVQIGNGGLYENSGILLSALQFDPTLPVRNADGEFQVNTRQSNFPNPVSYLDISNETTVERFLNTAHLKYDILPELYVKTQVGFDRSQSRSYGYLPTSTIAGKSYNGRADRGENMNSNYQFQFLVNYNKTFNDKHNVSALLGTEYMKYKWEGTNITATNFPYDGVLWNNLALGANRPSVYSNGGSSETSSYFSQLSYDYDYKYFIAANFRLDGSANFSPDAQYGFFPGISIGWDISKEGFMTNTENWLDQLKLRAGYGETGNDNIGSAFSDWYAPGANTMWGGSVISGVRLAGLGNPNLKWEKQVDVNVGVDFSLLNYRVVGSVEYFNRVVSRILGERNLISSNPVNRIFYNLDAEKQTYGAEVTLKTKNIVSKDFTWNSLITYSYYRDRWLKRDPSTVLGINQSEKQFFGEIWAYQSDGLVQPGSTDPLNIIPGTVKINDVNGYLLDGNGDRVVDAKGRPQYSGTPDGKIDAADLVKVGVNTPYTVGFSNTFKYKNFDLSIDTYGVFNRWKVNETKTSLGGANVFGIVSIGTNLLEETKDRWNSDNQESSGVSALQNYAKYGTGDYFLEKAWFIRVRNISLGYNFPNSLTNNLKISKLRVYGNLLNPFLFTPYTGMDPETDSYVAAYPNQRTFSLGLQLQF</sequence>
<dbReference type="PROSITE" id="PS52016">
    <property type="entry name" value="TONB_DEPENDENT_REC_3"/>
    <property type="match status" value="1"/>
</dbReference>
<protein>
    <submittedName>
        <fullName evidence="9">TonB-dependent receptor</fullName>
    </submittedName>
</protein>
<comment type="caution">
    <text evidence="9">The sequence shown here is derived from an EMBL/GenBank/DDBJ whole genome shotgun (WGS) entry which is preliminary data.</text>
</comment>
<dbReference type="InterPro" id="IPR037066">
    <property type="entry name" value="Plug_dom_sf"/>
</dbReference>
<evidence type="ECO:0000313" key="10">
    <source>
        <dbReference type="Proteomes" id="UP000662373"/>
    </source>
</evidence>
<dbReference type="Gene3D" id="2.60.40.1120">
    <property type="entry name" value="Carboxypeptidase-like, regulatory domain"/>
    <property type="match status" value="1"/>
</dbReference>
<comment type="similarity">
    <text evidence="7">Belongs to the TonB-dependent receptor family.</text>
</comment>
<dbReference type="SUPFAM" id="SSF49464">
    <property type="entry name" value="Carboxypeptidase regulatory domain-like"/>
    <property type="match status" value="1"/>
</dbReference>
<evidence type="ECO:0000256" key="3">
    <source>
        <dbReference type="ARBA" id="ARBA00022452"/>
    </source>
</evidence>
<dbReference type="InterPro" id="IPR012910">
    <property type="entry name" value="Plug_dom"/>
</dbReference>
<keyword evidence="5 7" id="KW-0472">Membrane</keyword>
<dbReference type="InterPro" id="IPR008969">
    <property type="entry name" value="CarboxyPept-like_regulatory"/>
</dbReference>
<keyword evidence="2 7" id="KW-0813">Transport</keyword>
<dbReference type="InterPro" id="IPR039426">
    <property type="entry name" value="TonB-dep_rcpt-like"/>
</dbReference>
<evidence type="ECO:0000256" key="2">
    <source>
        <dbReference type="ARBA" id="ARBA00022448"/>
    </source>
</evidence>
<evidence type="ECO:0000256" key="5">
    <source>
        <dbReference type="ARBA" id="ARBA00023136"/>
    </source>
</evidence>
<keyword evidence="6 7" id="KW-0998">Cell outer membrane</keyword>
<dbReference type="RefSeq" id="WP_199596666.1">
    <property type="nucleotide sequence ID" value="NZ_JAEHJZ010000001.1"/>
</dbReference>
<dbReference type="Proteomes" id="UP000662373">
    <property type="component" value="Unassembled WGS sequence"/>
</dbReference>
<evidence type="ECO:0000259" key="8">
    <source>
        <dbReference type="Pfam" id="PF07715"/>
    </source>
</evidence>
<evidence type="ECO:0000256" key="4">
    <source>
        <dbReference type="ARBA" id="ARBA00022692"/>
    </source>
</evidence>
<dbReference type="NCBIfam" id="TIGR04057">
    <property type="entry name" value="SusC_RagA_signa"/>
    <property type="match status" value="1"/>
</dbReference>
<gene>
    <name evidence="9" type="ORF">JEM65_00950</name>
</gene>
<keyword evidence="10" id="KW-1185">Reference proteome</keyword>
<feature type="domain" description="TonB-dependent receptor plug" evidence="8">
    <location>
        <begin position="221"/>
        <end position="341"/>
    </location>
</feature>
<dbReference type="InterPro" id="IPR023997">
    <property type="entry name" value="TonB-dep_OMP_SusC/RagA_CS"/>
</dbReference>
<keyword evidence="4 7" id="KW-0812">Transmembrane</keyword>
<dbReference type="AlphaFoldDB" id="A0A934KR17"/>
<evidence type="ECO:0000256" key="7">
    <source>
        <dbReference type="PROSITE-ProRule" id="PRU01360"/>
    </source>
</evidence>
<dbReference type="InterPro" id="IPR023996">
    <property type="entry name" value="TonB-dep_OMP_SusC/RagA"/>
</dbReference>
<comment type="subcellular location">
    <subcellularLocation>
        <location evidence="1 7">Cell outer membrane</location>
        <topology evidence="1 7">Multi-pass membrane protein</topology>
    </subcellularLocation>
</comment>
<dbReference type="NCBIfam" id="TIGR04056">
    <property type="entry name" value="OMP_RagA_SusC"/>
    <property type="match status" value="1"/>
</dbReference>
<dbReference type="GO" id="GO:0009279">
    <property type="term" value="C:cell outer membrane"/>
    <property type="evidence" value="ECO:0007669"/>
    <property type="project" value="UniProtKB-SubCell"/>
</dbReference>
<accession>A0A934KR17</accession>
<dbReference type="Gene3D" id="2.40.170.20">
    <property type="entry name" value="TonB-dependent receptor, beta-barrel domain"/>
    <property type="match status" value="1"/>
</dbReference>
<keyword evidence="3 7" id="KW-1134">Transmembrane beta strand</keyword>
<reference evidence="9 10" key="1">
    <citation type="submission" date="2020-09" db="EMBL/GenBank/DDBJ databases">
        <title>Draft genome of Gelidibacter salicanalis PAMC21136.</title>
        <authorList>
            <person name="Park H."/>
        </authorList>
    </citation>
    <scope>NUCLEOTIDE SEQUENCE [LARGE SCALE GENOMIC DNA]</scope>
    <source>
        <strain evidence="9 10">PAMC21136</strain>
    </source>
</reference>
<dbReference type="Gene3D" id="2.170.130.10">
    <property type="entry name" value="TonB-dependent receptor, plug domain"/>
    <property type="match status" value="1"/>
</dbReference>
<evidence type="ECO:0000313" key="9">
    <source>
        <dbReference type="EMBL" id="MBJ7879222.1"/>
    </source>
</evidence>
<proteinExistence type="inferred from homology"/>
<dbReference type="InterPro" id="IPR036942">
    <property type="entry name" value="Beta-barrel_TonB_sf"/>
</dbReference>
<dbReference type="EMBL" id="JAEHJZ010000001">
    <property type="protein sequence ID" value="MBJ7879222.1"/>
    <property type="molecule type" value="Genomic_DNA"/>
</dbReference>
<evidence type="ECO:0000256" key="1">
    <source>
        <dbReference type="ARBA" id="ARBA00004571"/>
    </source>
</evidence>
<dbReference type="Pfam" id="PF13715">
    <property type="entry name" value="CarbopepD_reg_2"/>
    <property type="match status" value="1"/>
</dbReference>
<organism evidence="9 10">
    <name type="scientific">Gelidibacter salicanalis</name>
    <dbReference type="NCBI Taxonomy" id="291193"/>
    <lineage>
        <taxon>Bacteria</taxon>
        <taxon>Pseudomonadati</taxon>
        <taxon>Bacteroidota</taxon>
        <taxon>Flavobacteriia</taxon>
        <taxon>Flavobacteriales</taxon>
        <taxon>Flavobacteriaceae</taxon>
        <taxon>Gelidibacter</taxon>
    </lineage>
</organism>